<dbReference type="SUPFAM" id="SSF63829">
    <property type="entry name" value="Calcium-dependent phosphotriesterase"/>
    <property type="match status" value="1"/>
</dbReference>
<organism evidence="2 3">
    <name type="scientific">Sphingomonas arvum</name>
    <dbReference type="NCBI Taxonomy" id="2992113"/>
    <lineage>
        <taxon>Bacteria</taxon>
        <taxon>Pseudomonadati</taxon>
        <taxon>Pseudomonadota</taxon>
        <taxon>Alphaproteobacteria</taxon>
        <taxon>Sphingomonadales</taxon>
        <taxon>Sphingomonadaceae</taxon>
        <taxon>Sphingomonas</taxon>
    </lineage>
</organism>
<dbReference type="RefSeq" id="WP_264882544.1">
    <property type="nucleotide sequence ID" value="NZ_JAPDOB010000002.1"/>
</dbReference>
<reference evidence="2 3" key="1">
    <citation type="submission" date="2022-10" db="EMBL/GenBank/DDBJ databases">
        <title>Sphingomonas sp.</title>
        <authorList>
            <person name="Jin C."/>
        </authorList>
    </citation>
    <scope>NUCLEOTIDE SEQUENCE [LARGE SCALE GENOMIC DNA]</scope>
    <source>
        <strain evidence="2 3">BN140010</strain>
    </source>
</reference>
<protein>
    <submittedName>
        <fullName evidence="2">Esterase-like activity of phytase family protein</fullName>
    </submittedName>
</protein>
<evidence type="ECO:0000259" key="1">
    <source>
        <dbReference type="Pfam" id="PF13449"/>
    </source>
</evidence>
<proteinExistence type="predicted"/>
<sequence length="319" mass="34655">MNEPERGVKRTFSLLARLCLICLCFLVLARDVREQAPDRVPEAARLAGIRFQPLALTGGSGGEVRLVGAWKVSADDPRLAGLSALAVQPGGLLALADSGWLVDLPRPGAGAVARFRDLPAGPGPGTFKKNRDSEALAATGDGWWVTFEYRHSLWRFTPDWGSGRQLASLRRFHWPVNMGVEAIVRTADGRWLLLPENGRYVLEATGTGLRRRTITGATGGIADATRLPDGRVVVAVREIGWGIANRLAWLEAAGADFRLRPFARLPLGWLDNVEGLAAEPLPGGRTRLWAITDNDGWRRTLLLELEVSAPRGRRNPAGA</sequence>
<dbReference type="Proteomes" id="UP001526246">
    <property type="component" value="Unassembled WGS sequence"/>
</dbReference>
<feature type="domain" description="Phytase-like" evidence="1">
    <location>
        <begin position="78"/>
        <end position="295"/>
    </location>
</feature>
<comment type="caution">
    <text evidence="2">The sequence shown here is derived from an EMBL/GenBank/DDBJ whole genome shotgun (WGS) entry which is preliminary data.</text>
</comment>
<evidence type="ECO:0000313" key="2">
    <source>
        <dbReference type="EMBL" id="MCW3797949.1"/>
    </source>
</evidence>
<keyword evidence="3" id="KW-1185">Reference proteome</keyword>
<name>A0ABT3JFU7_9SPHN</name>
<dbReference type="Pfam" id="PF13449">
    <property type="entry name" value="Phytase-like"/>
    <property type="match status" value="1"/>
</dbReference>
<accession>A0ABT3JFU7</accession>
<gene>
    <name evidence="2" type="ORF">OMW55_09050</name>
</gene>
<dbReference type="InterPro" id="IPR027372">
    <property type="entry name" value="Phytase-like_dom"/>
</dbReference>
<evidence type="ECO:0000313" key="3">
    <source>
        <dbReference type="Proteomes" id="UP001526246"/>
    </source>
</evidence>
<dbReference type="EMBL" id="JAPDOB010000002">
    <property type="protein sequence ID" value="MCW3797949.1"/>
    <property type="molecule type" value="Genomic_DNA"/>
</dbReference>